<sequence>MDAVIDTQAAEPPATRSAEIICLDDYRRARGLPPARLPDEDADPFPWAYTFGPRGRG</sequence>
<protein>
    <submittedName>
        <fullName evidence="1">Uncharacterized protein</fullName>
    </submittedName>
</protein>
<reference evidence="2" key="1">
    <citation type="journal article" date="2019" name="Int. J. Syst. Evol. Microbiol.">
        <title>The Global Catalogue of Microorganisms (GCM) 10K type strain sequencing project: providing services to taxonomists for standard genome sequencing and annotation.</title>
        <authorList>
            <consortium name="The Broad Institute Genomics Platform"/>
            <consortium name="The Broad Institute Genome Sequencing Center for Infectious Disease"/>
            <person name="Wu L."/>
            <person name="Ma J."/>
        </authorList>
    </citation>
    <scope>NUCLEOTIDE SEQUENCE [LARGE SCALE GENOMIC DNA]</scope>
    <source>
        <strain evidence="2">DFY28</strain>
    </source>
</reference>
<organism evidence="1 2">
    <name type="scientific">Phenylobacterium terrae</name>
    <dbReference type="NCBI Taxonomy" id="2665495"/>
    <lineage>
        <taxon>Bacteria</taxon>
        <taxon>Pseudomonadati</taxon>
        <taxon>Pseudomonadota</taxon>
        <taxon>Alphaproteobacteria</taxon>
        <taxon>Caulobacterales</taxon>
        <taxon>Caulobacteraceae</taxon>
        <taxon>Phenylobacterium</taxon>
    </lineage>
</organism>
<comment type="caution">
    <text evidence="1">The sequence shown here is derived from an EMBL/GenBank/DDBJ whole genome shotgun (WGS) entry which is preliminary data.</text>
</comment>
<keyword evidence="2" id="KW-1185">Reference proteome</keyword>
<evidence type="ECO:0000313" key="2">
    <source>
        <dbReference type="Proteomes" id="UP001597237"/>
    </source>
</evidence>
<accession>A0ABW4MWV7</accession>
<evidence type="ECO:0000313" key="1">
    <source>
        <dbReference type="EMBL" id="MFD1782081.1"/>
    </source>
</evidence>
<gene>
    <name evidence="1" type="ORF">ACFSC0_01650</name>
</gene>
<proteinExistence type="predicted"/>
<name>A0ABW4MWV7_9CAUL</name>
<dbReference type="EMBL" id="JBHUEY010000001">
    <property type="protein sequence ID" value="MFD1782081.1"/>
    <property type="molecule type" value="Genomic_DNA"/>
</dbReference>
<dbReference type="Proteomes" id="UP001597237">
    <property type="component" value="Unassembled WGS sequence"/>
</dbReference>
<dbReference type="RefSeq" id="WP_377281090.1">
    <property type="nucleotide sequence ID" value="NZ_JBHRSI010000003.1"/>
</dbReference>